<dbReference type="InterPro" id="IPR011701">
    <property type="entry name" value="MFS"/>
</dbReference>
<dbReference type="PROSITE" id="PS50850">
    <property type="entry name" value="MFS"/>
    <property type="match status" value="1"/>
</dbReference>
<feature type="transmembrane region" description="Helical" evidence="6">
    <location>
        <begin position="330"/>
        <end position="351"/>
    </location>
</feature>
<dbReference type="InterPro" id="IPR020846">
    <property type="entry name" value="MFS_dom"/>
</dbReference>
<accession>A0A9P0FYC1</accession>
<feature type="transmembrane region" description="Helical" evidence="6">
    <location>
        <begin position="29"/>
        <end position="49"/>
    </location>
</feature>
<keyword evidence="2 6" id="KW-0812">Transmembrane</keyword>
<organism evidence="8 9">
    <name type="scientific">Chrysodeixis includens</name>
    <name type="common">Soybean looper</name>
    <name type="synonym">Pseudoplusia includens</name>
    <dbReference type="NCBI Taxonomy" id="689277"/>
    <lineage>
        <taxon>Eukaryota</taxon>
        <taxon>Metazoa</taxon>
        <taxon>Ecdysozoa</taxon>
        <taxon>Arthropoda</taxon>
        <taxon>Hexapoda</taxon>
        <taxon>Insecta</taxon>
        <taxon>Pterygota</taxon>
        <taxon>Neoptera</taxon>
        <taxon>Endopterygota</taxon>
        <taxon>Lepidoptera</taxon>
        <taxon>Glossata</taxon>
        <taxon>Ditrysia</taxon>
        <taxon>Noctuoidea</taxon>
        <taxon>Noctuidae</taxon>
        <taxon>Plusiinae</taxon>
        <taxon>Chrysodeixis</taxon>
    </lineage>
</organism>
<evidence type="ECO:0000256" key="5">
    <source>
        <dbReference type="SAM" id="MobiDB-lite"/>
    </source>
</evidence>
<dbReference type="Proteomes" id="UP001154114">
    <property type="component" value="Chromosome 9"/>
</dbReference>
<feature type="region of interest" description="Disordered" evidence="5">
    <location>
        <begin position="485"/>
        <end position="513"/>
    </location>
</feature>
<keyword evidence="9" id="KW-1185">Reference proteome</keyword>
<dbReference type="EMBL" id="LR824012">
    <property type="protein sequence ID" value="CAH0629135.1"/>
    <property type="molecule type" value="Genomic_DNA"/>
</dbReference>
<dbReference type="Pfam" id="PF07690">
    <property type="entry name" value="MFS_1"/>
    <property type="match status" value="1"/>
</dbReference>
<feature type="transmembrane region" description="Helical" evidence="6">
    <location>
        <begin position="297"/>
        <end position="318"/>
    </location>
</feature>
<evidence type="ECO:0000313" key="9">
    <source>
        <dbReference type="Proteomes" id="UP001154114"/>
    </source>
</evidence>
<dbReference type="OrthoDB" id="2261376at2759"/>
<dbReference type="Gene3D" id="1.20.1250.20">
    <property type="entry name" value="MFS general substrate transporter like domains"/>
    <property type="match status" value="1"/>
</dbReference>
<feature type="compositionally biased region" description="Basic and acidic residues" evidence="5">
    <location>
        <begin position="498"/>
        <end position="513"/>
    </location>
</feature>
<evidence type="ECO:0000313" key="8">
    <source>
        <dbReference type="EMBL" id="CAH0629135.1"/>
    </source>
</evidence>
<feature type="transmembrane region" description="Helical" evidence="6">
    <location>
        <begin position="358"/>
        <end position="377"/>
    </location>
</feature>
<dbReference type="AlphaFoldDB" id="A0A9P0FYC1"/>
<evidence type="ECO:0000256" key="6">
    <source>
        <dbReference type="SAM" id="Phobius"/>
    </source>
</evidence>
<dbReference type="GO" id="GO:0022857">
    <property type="term" value="F:transmembrane transporter activity"/>
    <property type="evidence" value="ECO:0007669"/>
    <property type="project" value="InterPro"/>
</dbReference>
<evidence type="ECO:0000259" key="7">
    <source>
        <dbReference type="PROSITE" id="PS50850"/>
    </source>
</evidence>
<feature type="transmembrane region" description="Helical" evidence="6">
    <location>
        <begin position="443"/>
        <end position="466"/>
    </location>
</feature>
<dbReference type="PROSITE" id="PS00216">
    <property type="entry name" value="SUGAR_TRANSPORT_1"/>
    <property type="match status" value="1"/>
</dbReference>
<keyword evidence="4 6" id="KW-0472">Membrane</keyword>
<feature type="transmembrane region" description="Helical" evidence="6">
    <location>
        <begin position="187"/>
        <end position="209"/>
    </location>
</feature>
<name>A0A9P0FYC1_CHRIL</name>
<dbReference type="GO" id="GO:0016020">
    <property type="term" value="C:membrane"/>
    <property type="evidence" value="ECO:0007669"/>
    <property type="project" value="UniProtKB-SubCell"/>
</dbReference>
<reference evidence="8" key="1">
    <citation type="submission" date="2021-12" db="EMBL/GenBank/DDBJ databases">
        <authorList>
            <person name="King R."/>
        </authorList>
    </citation>
    <scope>NUCLEOTIDE SEQUENCE</scope>
</reference>
<proteinExistence type="predicted"/>
<sequence>MSSDEKVPKTQLDDVLKQFGMFGRYHSKLILLIGLAYASNAAFCANYIFAAEHVEYRCKDETFAINKCGVINGSRCTEWVYEKEDSFMAEYDLACQDWKRTLVGTIRSVAYMFGLLFVGPLSDRIGRKKALVLTGMTGGVLGIVKSFSPNYASYMVLEFLESAFGDSCSPVYILNVEIVTTKKRVPFYVICGIGYAIGGVIQAFIAWQVPDWRNFLRVLYAPALLFFLYLYLLDESPRWLLTKGRKNEAVAIIKKMAKTNKITVEEKTLDGLVRDTDGDNDLGFRSVLKSTFTSITLFKRFIVCVIWWITSTFVNYGLTIASVTLQGNRYLNFAIVSVVDLPGYFMVMYILMNYRRKIPLIITFFIGGAFCVGQPFLPLYLAWLSITMFMIGKLMASMFFMMTYMYTSELFPTYTRNSMHALCSSLGRIGSIAAPQMPLLAPIWTGLPALIFGITSLVAGLATFLVPDTANDALPDTVKEAEALGKEKPKAIGNAPENLDKSGVRNRSFEWTE</sequence>
<evidence type="ECO:0000256" key="2">
    <source>
        <dbReference type="ARBA" id="ARBA00022692"/>
    </source>
</evidence>
<dbReference type="InterPro" id="IPR036259">
    <property type="entry name" value="MFS_trans_sf"/>
</dbReference>
<feature type="domain" description="Major facilitator superfamily (MFS) profile" evidence="7">
    <location>
        <begin position="38"/>
        <end position="471"/>
    </location>
</feature>
<keyword evidence="3 6" id="KW-1133">Transmembrane helix</keyword>
<dbReference type="InterPro" id="IPR005829">
    <property type="entry name" value="Sugar_transporter_CS"/>
</dbReference>
<gene>
    <name evidence="8" type="ORF">CINC_LOCUS13301</name>
</gene>
<feature type="transmembrane region" description="Helical" evidence="6">
    <location>
        <begin position="215"/>
        <end position="233"/>
    </location>
</feature>
<evidence type="ECO:0000256" key="1">
    <source>
        <dbReference type="ARBA" id="ARBA00004141"/>
    </source>
</evidence>
<dbReference type="SUPFAM" id="SSF103473">
    <property type="entry name" value="MFS general substrate transporter"/>
    <property type="match status" value="1"/>
</dbReference>
<protein>
    <recommendedName>
        <fullName evidence="7">Major facilitator superfamily (MFS) profile domain-containing protein</fullName>
    </recommendedName>
</protein>
<evidence type="ECO:0000256" key="3">
    <source>
        <dbReference type="ARBA" id="ARBA00022989"/>
    </source>
</evidence>
<feature type="transmembrane region" description="Helical" evidence="6">
    <location>
        <begin position="383"/>
        <end position="407"/>
    </location>
</feature>
<dbReference type="PANTHER" id="PTHR24064">
    <property type="entry name" value="SOLUTE CARRIER FAMILY 22 MEMBER"/>
    <property type="match status" value="1"/>
</dbReference>
<comment type="subcellular location">
    <subcellularLocation>
        <location evidence="1">Membrane</location>
        <topology evidence="1">Multi-pass membrane protein</topology>
    </subcellularLocation>
</comment>
<evidence type="ECO:0000256" key="4">
    <source>
        <dbReference type="ARBA" id="ARBA00023136"/>
    </source>
</evidence>